<dbReference type="Pfam" id="PF03176">
    <property type="entry name" value="MMPL"/>
    <property type="match status" value="1"/>
</dbReference>
<evidence type="ECO:0000256" key="4">
    <source>
        <dbReference type="ARBA" id="ARBA00022989"/>
    </source>
</evidence>
<evidence type="ECO:0000259" key="7">
    <source>
        <dbReference type="PROSITE" id="PS50156"/>
    </source>
</evidence>
<evidence type="ECO:0000256" key="1">
    <source>
        <dbReference type="ARBA" id="ARBA00004141"/>
    </source>
</evidence>
<comment type="subcellular location">
    <subcellularLocation>
        <location evidence="1">Membrane</location>
        <topology evidence="1">Multi-pass membrane protein</topology>
    </subcellularLocation>
</comment>
<dbReference type="PANTHER" id="PTHR10796">
    <property type="entry name" value="PATCHED-RELATED"/>
    <property type="match status" value="1"/>
</dbReference>
<evidence type="ECO:0000256" key="2">
    <source>
        <dbReference type="ARBA" id="ARBA00005585"/>
    </source>
</evidence>
<evidence type="ECO:0000256" key="5">
    <source>
        <dbReference type="ARBA" id="ARBA00023136"/>
    </source>
</evidence>
<dbReference type="InterPro" id="IPR000731">
    <property type="entry name" value="SSD"/>
</dbReference>
<feature type="transmembrane region" description="Helical" evidence="6">
    <location>
        <begin position="612"/>
        <end position="636"/>
    </location>
</feature>
<dbReference type="Pfam" id="PF12349">
    <property type="entry name" value="Sterol-sensing"/>
    <property type="match status" value="1"/>
</dbReference>
<dbReference type="OrthoDB" id="6510177at2759"/>
<accession>A0A0K2VGX3</accession>
<feature type="domain" description="SSD" evidence="7">
    <location>
        <begin position="100"/>
        <end position="260"/>
    </location>
</feature>
<feature type="transmembrane region" description="Helical" evidence="6">
    <location>
        <begin position="579"/>
        <end position="600"/>
    </location>
</feature>
<feature type="transmembrane region" description="Helical" evidence="6">
    <location>
        <begin position="300"/>
        <end position="323"/>
    </location>
</feature>
<dbReference type="AlphaFoldDB" id="A0A0K2VGX3"/>
<feature type="transmembrane region" description="Helical" evidence="6">
    <location>
        <begin position="99"/>
        <end position="117"/>
    </location>
</feature>
<feature type="transmembrane region" description="Helical" evidence="6">
    <location>
        <begin position="521"/>
        <end position="540"/>
    </location>
</feature>
<keyword evidence="3 6" id="KW-0812">Transmembrane</keyword>
<evidence type="ECO:0000256" key="6">
    <source>
        <dbReference type="SAM" id="Phobius"/>
    </source>
</evidence>
<dbReference type="Gene3D" id="1.20.1640.10">
    <property type="entry name" value="Multidrug efflux transporter AcrB transmembrane domain"/>
    <property type="match status" value="2"/>
</dbReference>
<feature type="domain" description="SSD" evidence="7">
    <location>
        <begin position="545"/>
        <end position="670"/>
    </location>
</feature>
<feature type="non-terminal residue" evidence="8">
    <location>
        <position position="1"/>
    </location>
</feature>
<evidence type="ECO:0000313" key="8">
    <source>
        <dbReference type="EMBL" id="CDW49703.1"/>
    </source>
</evidence>
<reference evidence="8" key="1">
    <citation type="submission" date="2014-05" db="EMBL/GenBank/DDBJ databases">
        <authorList>
            <person name="Chronopoulou M."/>
        </authorList>
    </citation>
    <scope>NUCLEOTIDE SEQUENCE</scope>
    <source>
        <tissue evidence="8">Whole organism</tissue>
    </source>
</reference>
<proteinExistence type="inferred from homology"/>
<comment type="similarity">
    <text evidence="2">Belongs to the patched family.</text>
</comment>
<evidence type="ECO:0000256" key="3">
    <source>
        <dbReference type="ARBA" id="ARBA00022692"/>
    </source>
</evidence>
<dbReference type="InterPro" id="IPR053958">
    <property type="entry name" value="HMGCR/SNAP/NPC1-like_SSD"/>
</dbReference>
<name>A0A0K2VGX3_LEPSM</name>
<dbReference type="GO" id="GO:0016020">
    <property type="term" value="C:membrane"/>
    <property type="evidence" value="ECO:0007669"/>
    <property type="project" value="UniProtKB-SubCell"/>
</dbReference>
<dbReference type="PROSITE" id="PS50156">
    <property type="entry name" value="SSD"/>
    <property type="match status" value="2"/>
</dbReference>
<feature type="transmembrane region" description="Helical" evidence="6">
    <location>
        <begin position="129"/>
        <end position="157"/>
    </location>
</feature>
<organism evidence="8">
    <name type="scientific">Lepeophtheirus salmonis</name>
    <name type="common">Salmon louse</name>
    <name type="synonym">Caligus salmonis</name>
    <dbReference type="NCBI Taxonomy" id="72036"/>
    <lineage>
        <taxon>Eukaryota</taxon>
        <taxon>Metazoa</taxon>
        <taxon>Ecdysozoa</taxon>
        <taxon>Arthropoda</taxon>
        <taxon>Crustacea</taxon>
        <taxon>Multicrustacea</taxon>
        <taxon>Hexanauplia</taxon>
        <taxon>Copepoda</taxon>
        <taxon>Siphonostomatoida</taxon>
        <taxon>Caligidae</taxon>
        <taxon>Lepeophtheirus</taxon>
    </lineage>
</organism>
<feature type="transmembrane region" description="Helical" evidence="6">
    <location>
        <begin position="163"/>
        <end position="180"/>
    </location>
</feature>
<feature type="transmembrane region" description="Helical" evidence="6">
    <location>
        <begin position="231"/>
        <end position="260"/>
    </location>
</feature>
<keyword evidence="4 6" id="KW-1133">Transmembrane helix</keyword>
<protein>
    <submittedName>
        <fullName evidence="8">Protein patched homolog 2like [Aplysia californica]</fullName>
    </submittedName>
</protein>
<dbReference type="PANTHER" id="PTHR10796:SF130">
    <property type="entry name" value="PATCHED DOMAIN-CONTAINING PROTEIN 3-LIKE PROTEIN"/>
    <property type="match status" value="1"/>
</dbReference>
<dbReference type="EMBL" id="HACA01032342">
    <property type="protein sequence ID" value="CDW49703.1"/>
    <property type="molecule type" value="Transcribed_RNA"/>
</dbReference>
<dbReference type="SUPFAM" id="SSF82866">
    <property type="entry name" value="Multidrug efflux transporter AcrB transmembrane domain"/>
    <property type="match status" value="2"/>
</dbReference>
<dbReference type="InterPro" id="IPR004869">
    <property type="entry name" value="MMPL_dom"/>
</dbReference>
<feature type="non-terminal residue" evidence="8">
    <location>
        <position position="705"/>
    </location>
</feature>
<feature type="transmembrane region" description="Helical" evidence="6">
    <location>
        <begin position="547"/>
        <end position="567"/>
    </location>
</feature>
<sequence>SSLGLDLLINEPEWSDNGKTIIGAKGFLSIWLMKNNASDYVEGDLPRDWVAEDWEKNLIKFLTDGTDHQPNLENASNDAMVYSFTERSFQDEIVTSIDGGMYVFGVGFLLILIYSLLVTSDFHPVNQRVMLLLLGFMVIGMAIGSSFGLGFHIGIIYADLHPIIPFLLLGIGVDDLFIIIKSTDNLSQKEKELPLKERIALVVQHSGVSITVTSLTDLVAFLISSTTSIPLLRAFCLSVALGISFLYFFVVTFFIAWYTLDERRIEEGKAFLWFTKRVHSVPPKKSTWTHNLYKKYYVEYLFAIPSQLILGGISLLVFGFGIFGTFNIQQDYDPITYMRQNSYQVKFIEAKNRLYPEFGDIVDIYVGNIPYWENIQEMKQIDSLVNNCQYVRTGSHSLYWFKHVIDVCESEGFNCSTEFDFKKAIVFSLALKPFIFADLKLNITILEEFQDFQDLKWHIQSSKSTFQYGHLESISVQTKAMDEIILGLEKIIFEDSDFVSPISRSLAFHQWTANKVISKELIRNMSLNFACITIVLFMLLANIQLSLIVLFTVAMTITEIAGFAYFVGLNIEIVTSLELILSVGLVLDYSAHIGVCYTIQKTGSRRERSQRALLDMGPAIFSGGFSTFLAFVVLFFNDSYIFTSFCHMLGFGVLFGLWNALVFMPLLLSYFGPLTEEELKTVSPTPSVGRVNMAFPCSNSDIAPP</sequence>
<keyword evidence="5 6" id="KW-0472">Membrane</keyword>
<dbReference type="InterPro" id="IPR051697">
    <property type="entry name" value="Patched_domain-protein"/>
</dbReference>
<feature type="transmembrane region" description="Helical" evidence="6">
    <location>
        <begin position="201"/>
        <end position="225"/>
    </location>
</feature>
<feature type="transmembrane region" description="Helical" evidence="6">
    <location>
        <begin position="648"/>
        <end position="671"/>
    </location>
</feature>